<dbReference type="AlphaFoldDB" id="A0A833LWW1"/>
<name>A0A833LWW1_9LEPT</name>
<proteinExistence type="predicted"/>
<comment type="caution">
    <text evidence="1">The sequence shown here is derived from an EMBL/GenBank/DDBJ whole genome shotgun (WGS) entry which is preliminary data.</text>
</comment>
<dbReference type="EMBL" id="WBUI01000024">
    <property type="protein sequence ID" value="KAB2929972.1"/>
    <property type="molecule type" value="Genomic_DNA"/>
</dbReference>
<reference evidence="1 2" key="1">
    <citation type="submission" date="2019-10" db="EMBL/GenBank/DDBJ databases">
        <title>Extracellular Electron Transfer in a Candidatus Methanoperedens spp. Enrichment Culture.</title>
        <authorList>
            <person name="Berger S."/>
            <person name="Rangel Shaw D."/>
            <person name="Berben T."/>
            <person name="In 'T Zandt M."/>
            <person name="Frank J."/>
            <person name="Reimann J."/>
            <person name="Jetten M.S.M."/>
            <person name="Welte C.U."/>
        </authorList>
    </citation>
    <scope>NUCLEOTIDE SEQUENCE [LARGE SCALE GENOMIC DNA]</scope>
    <source>
        <strain evidence="1">SB12</strain>
    </source>
</reference>
<evidence type="ECO:0000313" key="1">
    <source>
        <dbReference type="EMBL" id="KAB2929972.1"/>
    </source>
</evidence>
<evidence type="ECO:0000313" key="2">
    <source>
        <dbReference type="Proteomes" id="UP000460298"/>
    </source>
</evidence>
<protein>
    <submittedName>
        <fullName evidence="1">Uncharacterized protein</fullName>
    </submittedName>
</protein>
<dbReference type="Proteomes" id="UP000460298">
    <property type="component" value="Unassembled WGS sequence"/>
</dbReference>
<organism evidence="1 2">
    <name type="scientific">Leptonema illini</name>
    <dbReference type="NCBI Taxonomy" id="183"/>
    <lineage>
        <taxon>Bacteria</taxon>
        <taxon>Pseudomonadati</taxon>
        <taxon>Spirochaetota</taxon>
        <taxon>Spirochaetia</taxon>
        <taxon>Leptospirales</taxon>
        <taxon>Leptospiraceae</taxon>
        <taxon>Leptonema</taxon>
    </lineage>
</organism>
<gene>
    <name evidence="1" type="ORF">F9K24_18240</name>
</gene>
<accession>A0A833LWW1</accession>
<sequence length="347" mass="40348">MFLPESKSRTIDRGVEHLRYTGSLIMLLFAFSALQAEPNECMVSSDGRFCIGDRVFYGSGESKENSFGVVLSIETLNDWKWIIVRMDDGTVRSERHSYKNVKDLPACIESKKGQLCTGSKVAVFVQKLYDYGIMEIAAILPYSRGIEGKYEFYGNIVTPDGKAVFSRAHSLVDFEGEVPEFPELRFGDSFYNVLGIRETIYFYDHEDNRYVVKNEARPGRLSWYSKEKLQFRYTRQKEAKVEITRKREETLGIFSTDRDAYRLLAWRTMLFLVSECEERFFGPEEVLLKDPEASFTDYESRRVFKTYLDLRHMGGDIFWPLPRKEVTATVRMSATCVYKNQPQIVRE</sequence>